<dbReference type="EMBL" id="KI681240">
    <property type="protein sequence ID" value="ETL86508.1"/>
    <property type="molecule type" value="Genomic_DNA"/>
</dbReference>
<gene>
    <name evidence="1" type="ORF">L917_14063</name>
</gene>
<proteinExistence type="predicted"/>
<accession>W2KMU8</accession>
<evidence type="ECO:0000313" key="1">
    <source>
        <dbReference type="EMBL" id="ETL86508.1"/>
    </source>
</evidence>
<reference evidence="1" key="1">
    <citation type="submission" date="2013-11" db="EMBL/GenBank/DDBJ databases">
        <title>The Genome Sequence of Phytophthora parasitica CHvinca01.</title>
        <authorList>
            <consortium name="The Broad Institute Genomics Platform"/>
            <person name="Russ C."/>
            <person name="Tyler B."/>
            <person name="Panabieres F."/>
            <person name="Shan W."/>
            <person name="Tripathy S."/>
            <person name="Grunwald N."/>
            <person name="Machado M."/>
            <person name="Johnson C.S."/>
            <person name="Arredondo F."/>
            <person name="Hong C."/>
            <person name="Coffey M."/>
            <person name="Young S.K."/>
            <person name="Zeng Q."/>
            <person name="Gargeya S."/>
            <person name="Fitzgerald M."/>
            <person name="Abouelleil A."/>
            <person name="Alvarado L."/>
            <person name="Chapman S.B."/>
            <person name="Gainer-Dewar J."/>
            <person name="Goldberg J."/>
            <person name="Griggs A."/>
            <person name="Gujja S."/>
            <person name="Hansen M."/>
            <person name="Howarth C."/>
            <person name="Imamovic A."/>
            <person name="Ireland A."/>
            <person name="Larimer J."/>
            <person name="McCowan C."/>
            <person name="Murphy C."/>
            <person name="Pearson M."/>
            <person name="Poon T.W."/>
            <person name="Priest M."/>
            <person name="Roberts A."/>
            <person name="Saif S."/>
            <person name="Shea T."/>
            <person name="Sykes S."/>
            <person name="Wortman J."/>
            <person name="Nusbaum C."/>
            <person name="Birren B."/>
        </authorList>
    </citation>
    <scope>NUCLEOTIDE SEQUENCE [LARGE SCALE GENOMIC DNA]</scope>
    <source>
        <strain evidence="1">CHvinca01</strain>
    </source>
</reference>
<sequence>MRRAVSGGMITPNEEAAASCASKVEIQSWNSNTASL</sequence>
<name>W2KMU8_PHYNI</name>
<protein>
    <submittedName>
        <fullName evidence="1">Uncharacterized protein</fullName>
    </submittedName>
</protein>
<dbReference type="Proteomes" id="UP000054423">
    <property type="component" value="Unassembled WGS sequence"/>
</dbReference>
<dbReference type="AlphaFoldDB" id="W2KMU8"/>
<organism evidence="1">
    <name type="scientific">Phytophthora nicotianae</name>
    <name type="common">Potato buckeye rot agent</name>
    <name type="synonym">Phytophthora parasitica</name>
    <dbReference type="NCBI Taxonomy" id="4792"/>
    <lineage>
        <taxon>Eukaryota</taxon>
        <taxon>Sar</taxon>
        <taxon>Stramenopiles</taxon>
        <taxon>Oomycota</taxon>
        <taxon>Peronosporomycetes</taxon>
        <taxon>Peronosporales</taxon>
        <taxon>Peronosporaceae</taxon>
        <taxon>Phytophthora</taxon>
    </lineage>
</organism>